<feature type="short sequence motif" description="HXTX 2" evidence="2">
    <location>
        <begin position="123"/>
        <end position="126"/>
    </location>
</feature>
<name>A0A9X1WB46_9VIBR</name>
<dbReference type="SUPFAM" id="SSF55144">
    <property type="entry name" value="LigT-like"/>
    <property type="match status" value="1"/>
</dbReference>
<keyword evidence="4" id="KW-1185">Reference proteome</keyword>
<feature type="active site" description="Proton donor" evidence="2">
    <location>
        <position position="40"/>
    </location>
</feature>
<dbReference type="InterPro" id="IPR009097">
    <property type="entry name" value="Cyclic_Pdiesterase"/>
</dbReference>
<dbReference type="GO" id="GO:0008664">
    <property type="term" value="F:RNA 2',3'-cyclic 3'-phosphodiesterase activity"/>
    <property type="evidence" value="ECO:0007669"/>
    <property type="project" value="UniProtKB-EC"/>
</dbReference>
<dbReference type="InterPro" id="IPR004175">
    <property type="entry name" value="RNA_CPDase"/>
</dbReference>
<dbReference type="EC" id="3.1.4.58" evidence="2"/>
<evidence type="ECO:0000313" key="3">
    <source>
        <dbReference type="EMBL" id="MCJ2376954.1"/>
    </source>
</evidence>
<reference evidence="3" key="1">
    <citation type="submission" date="2021-11" db="EMBL/GenBank/DDBJ databases">
        <title>Vibrio ZSDE26 sp. nov. and Vibrio ZSDZ34 sp. nov., isolated from coastal seawater in Qingdao.</title>
        <authorList>
            <person name="Zhang P."/>
        </authorList>
    </citation>
    <scope>NUCLEOTIDE SEQUENCE</scope>
    <source>
        <strain evidence="3">ZSDZ34</strain>
    </source>
</reference>
<comment type="caution">
    <text evidence="3">The sequence shown here is derived from an EMBL/GenBank/DDBJ whole genome shotgun (WGS) entry which is preliminary data.</text>
</comment>
<evidence type="ECO:0000256" key="1">
    <source>
        <dbReference type="ARBA" id="ARBA00022801"/>
    </source>
</evidence>
<dbReference type="Gene3D" id="3.90.1140.10">
    <property type="entry name" value="Cyclic phosphodiesterase"/>
    <property type="match status" value="1"/>
</dbReference>
<gene>
    <name evidence="3" type="primary">thpR</name>
    <name evidence="3" type="ORF">LNL84_08915</name>
</gene>
<keyword evidence="1 2" id="KW-0378">Hydrolase</keyword>
<dbReference type="HAMAP" id="MF_01940">
    <property type="entry name" value="RNA_CPDase"/>
    <property type="match status" value="1"/>
</dbReference>
<feature type="short sequence motif" description="HXTX 1" evidence="2">
    <location>
        <begin position="40"/>
        <end position="43"/>
    </location>
</feature>
<evidence type="ECO:0000313" key="4">
    <source>
        <dbReference type="Proteomes" id="UP001139488"/>
    </source>
</evidence>
<sequence length="173" mass="19570">MRLFFALTFDDLSKKKLAIYQQVLHKHDIKGRDTRTENFHITLAFIGESSSAQQVALRDILQQLTAKCEPILIDHLGSFRLKAGRLVWAGIADNPVLSSLQSQLSSKLVEGGFLSESRTYIPHITLARQVRGNAKLEQISIEPYLVQARSVALMSSHHIDNQIVYQIVDEWLC</sequence>
<dbReference type="EMBL" id="JAJNNZ010000005">
    <property type="protein sequence ID" value="MCJ2376954.1"/>
    <property type="molecule type" value="Genomic_DNA"/>
</dbReference>
<accession>A0A9X1WB46</accession>
<evidence type="ECO:0000256" key="2">
    <source>
        <dbReference type="HAMAP-Rule" id="MF_01940"/>
    </source>
</evidence>
<dbReference type="Proteomes" id="UP001139488">
    <property type="component" value="Unassembled WGS sequence"/>
</dbReference>
<dbReference type="PANTHER" id="PTHR35561:SF1">
    <property type="entry name" value="RNA 2',3'-CYCLIC PHOSPHODIESTERASE"/>
    <property type="match status" value="1"/>
</dbReference>
<dbReference type="AlphaFoldDB" id="A0A9X1WB46"/>
<comment type="catalytic activity">
    <reaction evidence="2">
        <text>a 3'-end 2',3'-cyclophospho-ribonucleotide-RNA + H2O = a 3'-end 2'-phospho-ribonucleotide-RNA + H(+)</text>
        <dbReference type="Rhea" id="RHEA:11828"/>
        <dbReference type="Rhea" id="RHEA-COMP:10464"/>
        <dbReference type="Rhea" id="RHEA-COMP:17353"/>
        <dbReference type="ChEBI" id="CHEBI:15377"/>
        <dbReference type="ChEBI" id="CHEBI:15378"/>
        <dbReference type="ChEBI" id="CHEBI:83064"/>
        <dbReference type="ChEBI" id="CHEBI:173113"/>
        <dbReference type="EC" id="3.1.4.58"/>
    </reaction>
</comment>
<dbReference type="GO" id="GO:0004113">
    <property type="term" value="F:2',3'-cyclic-nucleotide 3'-phosphodiesterase activity"/>
    <property type="evidence" value="ECO:0007669"/>
    <property type="project" value="InterPro"/>
</dbReference>
<comment type="similarity">
    <text evidence="2">Belongs to the 2H phosphoesterase superfamily. ThpR family.</text>
</comment>
<feature type="active site" description="Proton acceptor" evidence="2">
    <location>
        <position position="123"/>
    </location>
</feature>
<organism evidence="3 4">
    <name type="scientific">Vibrio gelatinilyticus</name>
    <dbReference type="NCBI Taxonomy" id="2893468"/>
    <lineage>
        <taxon>Bacteria</taxon>
        <taxon>Pseudomonadati</taxon>
        <taxon>Pseudomonadota</taxon>
        <taxon>Gammaproteobacteria</taxon>
        <taxon>Vibrionales</taxon>
        <taxon>Vibrionaceae</taxon>
        <taxon>Vibrio</taxon>
    </lineage>
</organism>
<comment type="function">
    <text evidence="2">Hydrolyzes RNA 2',3'-cyclic phosphodiester to an RNA 2'-phosphomonoester.</text>
</comment>
<dbReference type="Pfam" id="PF13563">
    <property type="entry name" value="2_5_RNA_ligase2"/>
    <property type="match status" value="1"/>
</dbReference>
<proteinExistence type="inferred from homology"/>
<dbReference type="NCBIfam" id="TIGR02258">
    <property type="entry name" value="2_5_ligase"/>
    <property type="match status" value="1"/>
</dbReference>
<dbReference type="RefSeq" id="WP_244356873.1">
    <property type="nucleotide sequence ID" value="NZ_JAJNNZ010000005.1"/>
</dbReference>
<protein>
    <recommendedName>
        <fullName evidence="2">RNA 2',3'-cyclic phosphodiesterase</fullName>
        <shortName evidence="2">RNA 2',3'-CPDase</shortName>
        <ecNumber evidence="2">3.1.4.58</ecNumber>
    </recommendedName>
</protein>
<dbReference type="PANTHER" id="PTHR35561">
    <property type="entry name" value="RNA 2',3'-CYCLIC PHOSPHODIESTERASE"/>
    <property type="match status" value="1"/>
</dbReference>